<keyword evidence="7 10" id="KW-0949">S-adenosyl-L-methionine</keyword>
<comment type="catalytic activity">
    <reaction evidence="9 10">
        <text>uridine(1498) in 16S rRNA + S-adenosyl-L-methionine = N(3)-methyluridine(1498) in 16S rRNA + S-adenosyl-L-homocysteine + H(+)</text>
        <dbReference type="Rhea" id="RHEA:42920"/>
        <dbReference type="Rhea" id="RHEA-COMP:10283"/>
        <dbReference type="Rhea" id="RHEA-COMP:10284"/>
        <dbReference type="ChEBI" id="CHEBI:15378"/>
        <dbReference type="ChEBI" id="CHEBI:57856"/>
        <dbReference type="ChEBI" id="CHEBI:59789"/>
        <dbReference type="ChEBI" id="CHEBI:65315"/>
        <dbReference type="ChEBI" id="CHEBI:74502"/>
        <dbReference type="EC" id="2.1.1.193"/>
    </reaction>
</comment>
<sequence length="254" mass="27143">MPEAVPAFVWVADLVAPGASLLLDEAQSHHVARVCRARAGDLLSLTDGRGGVARGRVAKIAPRVTLEIESTERSPRGSTAVLLCGAPEGQRFDWLVEKLAELGVARVRPIECARRRWASVMVRPDRWRRLAIAALQQSRGRFLLEIESPVSLAAALELEVDRVLAVLADPAGVPPISVALPGSGTTVGVVGPAGGFDQAERSLIQGMGFRAMALSDGRLRTETAALAWAAWWAGGSVGAWEKNGPHLDDRQTRQ</sequence>
<evidence type="ECO:0000256" key="10">
    <source>
        <dbReference type="PIRNR" id="PIRNR015601"/>
    </source>
</evidence>
<organism evidence="13 14">
    <name type="scientific">Eiseniibacteriota bacterium</name>
    <dbReference type="NCBI Taxonomy" id="2212470"/>
    <lineage>
        <taxon>Bacteria</taxon>
        <taxon>Candidatus Eiseniibacteriota</taxon>
    </lineage>
</organism>
<dbReference type="PANTHER" id="PTHR30027:SF3">
    <property type="entry name" value="16S RRNA (URACIL(1498)-N(3))-METHYLTRANSFERASE"/>
    <property type="match status" value="1"/>
</dbReference>
<comment type="caution">
    <text evidence="13">The sequence shown here is derived from an EMBL/GenBank/DDBJ whole genome shotgun (WGS) entry which is preliminary data.</text>
</comment>
<dbReference type="GO" id="GO:0070475">
    <property type="term" value="P:rRNA base methylation"/>
    <property type="evidence" value="ECO:0007669"/>
    <property type="project" value="TreeGrafter"/>
</dbReference>
<dbReference type="Proteomes" id="UP000319836">
    <property type="component" value="Unassembled WGS sequence"/>
</dbReference>
<evidence type="ECO:0000256" key="3">
    <source>
        <dbReference type="ARBA" id="ARBA00022490"/>
    </source>
</evidence>
<dbReference type="InterPro" id="IPR029026">
    <property type="entry name" value="tRNA_m1G_MTases_N"/>
</dbReference>
<dbReference type="CDD" id="cd18084">
    <property type="entry name" value="RsmE-like"/>
    <property type="match status" value="1"/>
</dbReference>
<dbReference type="PIRSF" id="PIRSF015601">
    <property type="entry name" value="MTase_slr0722"/>
    <property type="match status" value="1"/>
</dbReference>
<evidence type="ECO:0000256" key="2">
    <source>
        <dbReference type="ARBA" id="ARBA00005528"/>
    </source>
</evidence>
<evidence type="ECO:0000256" key="8">
    <source>
        <dbReference type="ARBA" id="ARBA00025699"/>
    </source>
</evidence>
<feature type="domain" description="Ribosomal RNA small subunit methyltransferase E methyltransferase" evidence="11">
    <location>
        <begin position="80"/>
        <end position="232"/>
    </location>
</feature>
<dbReference type="InterPro" id="IPR046887">
    <property type="entry name" value="RsmE_PUA-like"/>
</dbReference>
<protein>
    <recommendedName>
        <fullName evidence="10">Ribosomal RNA small subunit methyltransferase E</fullName>
        <ecNumber evidence="10">2.1.1.193</ecNumber>
    </recommendedName>
</protein>
<proteinExistence type="inferred from homology"/>
<dbReference type="InterPro" id="IPR006700">
    <property type="entry name" value="RsmE"/>
</dbReference>
<dbReference type="AlphaFoldDB" id="A0A538U8R6"/>
<dbReference type="EC" id="2.1.1.193" evidence="10"/>
<keyword evidence="3 10" id="KW-0963">Cytoplasm</keyword>
<evidence type="ECO:0000256" key="9">
    <source>
        <dbReference type="ARBA" id="ARBA00047944"/>
    </source>
</evidence>
<name>A0A538U8R6_UNCEI</name>
<dbReference type="NCBIfam" id="TIGR00046">
    <property type="entry name" value="RsmE family RNA methyltransferase"/>
    <property type="match status" value="1"/>
</dbReference>
<evidence type="ECO:0000256" key="6">
    <source>
        <dbReference type="ARBA" id="ARBA00022679"/>
    </source>
</evidence>
<dbReference type="GO" id="GO:0070042">
    <property type="term" value="F:rRNA (uridine-N3-)-methyltransferase activity"/>
    <property type="evidence" value="ECO:0007669"/>
    <property type="project" value="TreeGrafter"/>
</dbReference>
<dbReference type="InterPro" id="IPR046886">
    <property type="entry name" value="RsmE_MTase_dom"/>
</dbReference>
<dbReference type="GO" id="GO:0005737">
    <property type="term" value="C:cytoplasm"/>
    <property type="evidence" value="ECO:0007669"/>
    <property type="project" value="UniProtKB-SubCell"/>
</dbReference>
<evidence type="ECO:0000259" key="11">
    <source>
        <dbReference type="Pfam" id="PF04452"/>
    </source>
</evidence>
<dbReference type="SUPFAM" id="SSF75217">
    <property type="entry name" value="alpha/beta knot"/>
    <property type="match status" value="1"/>
</dbReference>
<comment type="function">
    <text evidence="8 10">Specifically methylates the N3 position of the uracil ring of uridine 1498 (m3U1498) in 16S rRNA. Acts on the fully assembled 30S ribosomal subunit.</text>
</comment>
<dbReference type="SUPFAM" id="SSF88697">
    <property type="entry name" value="PUA domain-like"/>
    <property type="match status" value="1"/>
</dbReference>
<reference evidence="13 14" key="1">
    <citation type="journal article" date="2019" name="Nat. Microbiol.">
        <title>Mediterranean grassland soil C-N compound turnover is dependent on rainfall and depth, and is mediated by genomically divergent microorganisms.</title>
        <authorList>
            <person name="Diamond S."/>
            <person name="Andeer P.F."/>
            <person name="Li Z."/>
            <person name="Crits-Christoph A."/>
            <person name="Burstein D."/>
            <person name="Anantharaman K."/>
            <person name="Lane K.R."/>
            <person name="Thomas B.C."/>
            <person name="Pan C."/>
            <person name="Northen T.R."/>
            <person name="Banfield J.F."/>
        </authorList>
    </citation>
    <scope>NUCLEOTIDE SEQUENCE [LARGE SCALE GENOMIC DNA]</scope>
    <source>
        <strain evidence="13">WS_10</strain>
    </source>
</reference>
<dbReference type="EMBL" id="VBPA01000078">
    <property type="protein sequence ID" value="TMQ72099.1"/>
    <property type="molecule type" value="Genomic_DNA"/>
</dbReference>
<dbReference type="Gene3D" id="3.40.1280.10">
    <property type="match status" value="1"/>
</dbReference>
<accession>A0A538U8R6</accession>
<keyword evidence="5 10" id="KW-0489">Methyltransferase</keyword>
<evidence type="ECO:0000313" key="14">
    <source>
        <dbReference type="Proteomes" id="UP000319836"/>
    </source>
</evidence>
<evidence type="ECO:0000256" key="5">
    <source>
        <dbReference type="ARBA" id="ARBA00022603"/>
    </source>
</evidence>
<dbReference type="Pfam" id="PF20260">
    <property type="entry name" value="PUA_4"/>
    <property type="match status" value="1"/>
</dbReference>
<dbReference type="InterPro" id="IPR015947">
    <property type="entry name" value="PUA-like_sf"/>
</dbReference>
<evidence type="ECO:0000259" key="12">
    <source>
        <dbReference type="Pfam" id="PF20260"/>
    </source>
</evidence>
<dbReference type="PANTHER" id="PTHR30027">
    <property type="entry name" value="RIBOSOMAL RNA SMALL SUBUNIT METHYLTRANSFERASE E"/>
    <property type="match status" value="1"/>
</dbReference>
<evidence type="ECO:0000313" key="13">
    <source>
        <dbReference type="EMBL" id="TMQ72099.1"/>
    </source>
</evidence>
<comment type="subcellular location">
    <subcellularLocation>
        <location evidence="1 10">Cytoplasm</location>
    </subcellularLocation>
</comment>
<feature type="domain" description="Ribosomal RNA small subunit methyltransferase E PUA-like" evidence="12">
    <location>
        <begin position="23"/>
        <end position="63"/>
    </location>
</feature>
<evidence type="ECO:0000256" key="4">
    <source>
        <dbReference type="ARBA" id="ARBA00022552"/>
    </source>
</evidence>
<comment type="similarity">
    <text evidence="2 10">Belongs to the RNA methyltransferase RsmE family.</text>
</comment>
<dbReference type="Pfam" id="PF04452">
    <property type="entry name" value="Methyltrans_RNA"/>
    <property type="match status" value="1"/>
</dbReference>
<dbReference type="InterPro" id="IPR029028">
    <property type="entry name" value="Alpha/beta_knot_MTases"/>
</dbReference>
<gene>
    <name evidence="13" type="ORF">E6K80_03675</name>
</gene>
<evidence type="ECO:0000256" key="7">
    <source>
        <dbReference type="ARBA" id="ARBA00022691"/>
    </source>
</evidence>
<evidence type="ECO:0000256" key="1">
    <source>
        <dbReference type="ARBA" id="ARBA00004496"/>
    </source>
</evidence>
<keyword evidence="4 10" id="KW-0698">rRNA processing</keyword>
<keyword evidence="6 10" id="KW-0808">Transferase</keyword>